<feature type="region of interest" description="Disordered" evidence="1">
    <location>
        <begin position="43"/>
        <end position="64"/>
    </location>
</feature>
<evidence type="ECO:0000256" key="1">
    <source>
        <dbReference type="SAM" id="MobiDB-lite"/>
    </source>
</evidence>
<dbReference type="Proteomes" id="UP000218209">
    <property type="component" value="Unassembled WGS sequence"/>
</dbReference>
<dbReference type="EMBL" id="KV918801">
    <property type="protein sequence ID" value="OSX78950.1"/>
    <property type="molecule type" value="Genomic_DNA"/>
</dbReference>
<organism evidence="2 3">
    <name type="scientific">Porphyra umbilicalis</name>
    <name type="common">Purple laver</name>
    <name type="synonym">Red alga</name>
    <dbReference type="NCBI Taxonomy" id="2786"/>
    <lineage>
        <taxon>Eukaryota</taxon>
        <taxon>Rhodophyta</taxon>
        <taxon>Bangiophyceae</taxon>
        <taxon>Bangiales</taxon>
        <taxon>Bangiaceae</taxon>
        <taxon>Porphyra</taxon>
    </lineage>
</organism>
<gene>
    <name evidence="2" type="ORF">BU14_0094s0027</name>
</gene>
<sequence>MVGGGGGRPRASVFLFFRRRAPRARRCGDTPRRVAAGCMDATAAGGRGRGWRPGGHPRRAAACG</sequence>
<accession>A0A1X6PDU6</accession>
<feature type="compositionally biased region" description="Basic residues" evidence="1">
    <location>
        <begin position="55"/>
        <end position="64"/>
    </location>
</feature>
<evidence type="ECO:0000313" key="2">
    <source>
        <dbReference type="EMBL" id="OSX78950.1"/>
    </source>
</evidence>
<dbReference type="AlphaFoldDB" id="A0A1X6PDU6"/>
<proteinExistence type="predicted"/>
<reference evidence="2 3" key="1">
    <citation type="submission" date="2017-03" db="EMBL/GenBank/DDBJ databases">
        <title>WGS assembly of Porphyra umbilicalis.</title>
        <authorList>
            <person name="Brawley S.H."/>
            <person name="Blouin N.A."/>
            <person name="Ficko-Blean E."/>
            <person name="Wheeler G.L."/>
            <person name="Lohr M."/>
            <person name="Goodson H.V."/>
            <person name="Jenkins J.W."/>
            <person name="Blaby-Haas C.E."/>
            <person name="Helliwell K.E."/>
            <person name="Chan C."/>
            <person name="Marriage T."/>
            <person name="Bhattacharya D."/>
            <person name="Klein A.S."/>
            <person name="Badis Y."/>
            <person name="Brodie J."/>
            <person name="Cao Y."/>
            <person name="Collen J."/>
            <person name="Dittami S.M."/>
            <person name="Gachon C.M."/>
            <person name="Green B.R."/>
            <person name="Karpowicz S."/>
            <person name="Kim J.W."/>
            <person name="Kudahl U."/>
            <person name="Lin S."/>
            <person name="Michel G."/>
            <person name="Mittag M."/>
            <person name="Olson B.J."/>
            <person name="Pangilinan J."/>
            <person name="Peng Y."/>
            <person name="Qiu H."/>
            <person name="Shu S."/>
            <person name="Singer J.T."/>
            <person name="Smith A.G."/>
            <person name="Sprecher B.N."/>
            <person name="Wagner V."/>
            <person name="Wang W."/>
            <person name="Wang Z.-Y."/>
            <person name="Yan J."/>
            <person name="Yarish C."/>
            <person name="Zoeuner-Riek S."/>
            <person name="Zhuang Y."/>
            <person name="Zou Y."/>
            <person name="Lindquist E.A."/>
            <person name="Grimwood J."/>
            <person name="Barry K."/>
            <person name="Rokhsar D.S."/>
            <person name="Schmutz J."/>
            <person name="Stiller J.W."/>
            <person name="Grossman A.R."/>
            <person name="Prochnik S.E."/>
        </authorList>
    </citation>
    <scope>NUCLEOTIDE SEQUENCE [LARGE SCALE GENOMIC DNA]</scope>
    <source>
        <strain evidence="2">4086291</strain>
    </source>
</reference>
<name>A0A1X6PDU6_PORUM</name>
<evidence type="ECO:0000313" key="3">
    <source>
        <dbReference type="Proteomes" id="UP000218209"/>
    </source>
</evidence>
<protein>
    <submittedName>
        <fullName evidence="2">Uncharacterized protein</fullName>
    </submittedName>
</protein>
<keyword evidence="3" id="KW-1185">Reference proteome</keyword>